<accession>A0A975WF19</accession>
<evidence type="ECO:0000313" key="2">
    <source>
        <dbReference type="Proteomes" id="UP000182932"/>
    </source>
</evidence>
<reference evidence="1 2" key="1">
    <citation type="submission" date="2016-10" db="EMBL/GenBank/DDBJ databases">
        <authorList>
            <person name="Varghese N."/>
            <person name="Submissions S."/>
        </authorList>
    </citation>
    <scope>NUCLEOTIDE SEQUENCE [LARGE SCALE GENOMIC DNA]</scope>
    <source>
        <strain evidence="1 2">FF3</strain>
    </source>
</reference>
<sequence length="64" mass="7271">MTALTLSPFSFLAWTFRKYERAADDTARFDDVERRKIVGDLIAAGACESEYGVEMLMSVCPDRF</sequence>
<organism evidence="1 2">
    <name type="scientific">Marinovum algicola</name>
    <dbReference type="NCBI Taxonomy" id="42444"/>
    <lineage>
        <taxon>Bacteria</taxon>
        <taxon>Pseudomonadati</taxon>
        <taxon>Pseudomonadota</taxon>
        <taxon>Alphaproteobacteria</taxon>
        <taxon>Rhodobacterales</taxon>
        <taxon>Roseobacteraceae</taxon>
        <taxon>Marinovum</taxon>
    </lineage>
</organism>
<keyword evidence="2" id="KW-1185">Reference proteome</keyword>
<proteinExistence type="predicted"/>
<dbReference type="RefSeq" id="WP_074840008.1">
    <property type="nucleotide sequence ID" value="NZ_FNYY01000030.1"/>
</dbReference>
<name>A0A975WF19_9RHOB</name>
<gene>
    <name evidence="1" type="ORF">SAMN04487940_13041</name>
</gene>
<comment type="caution">
    <text evidence="1">The sequence shown here is derived from an EMBL/GenBank/DDBJ whole genome shotgun (WGS) entry which is preliminary data.</text>
</comment>
<dbReference type="GeneID" id="80820962"/>
<dbReference type="Proteomes" id="UP000182932">
    <property type="component" value="Unassembled WGS sequence"/>
</dbReference>
<evidence type="ECO:0000313" key="1">
    <source>
        <dbReference type="EMBL" id="SEK09623.1"/>
    </source>
</evidence>
<dbReference type="AlphaFoldDB" id="A0A975WF19"/>
<protein>
    <submittedName>
        <fullName evidence="1">Uncharacterized protein</fullName>
    </submittedName>
</protein>
<dbReference type="EMBL" id="FNYY01000030">
    <property type="protein sequence ID" value="SEK09623.1"/>
    <property type="molecule type" value="Genomic_DNA"/>
</dbReference>